<dbReference type="CDD" id="cd00303">
    <property type="entry name" value="retropepsin_like"/>
    <property type="match status" value="2"/>
</dbReference>
<sequence>MTQSDVLAKAALMGSYDPHNIERELPTAAVKRGKTCFSCLSEPINDEILKGVDLRLRLQGYRINYKLFQRYDDLQQRLPCTRVPGECESTPLGVRSKVREARFWESTHIPMIPVPGKNAPEVSRFSSASRQYLVEGDVNGTPVEALPDSGADMCFISPKLACDLGLSPDAWTQKKIQLANKKCVQSPGMVEVAWRFAKEQKPHILNCWILPGCVHDIVLGSHFLNATKTLTTFKNRIKSKLVDLPRRLRLRLLGEEKQRLWGYLDGHLTSALPDTGSDVMLISSTYARNIGLLVDRDFGELLEVEFADGTTAWTSGVIRDVPWEVGGTTVRCDFHVLDDLCVDVVLSKNYLFDLNVFSESSEYFFNVNSDDDLFQLSNIRLIGRYGDTLSILEEEYLQDVASPAAFGPESVQRELARRDQIRDEIFALHENQRKAATQAEAERQRRWEDLRQTHQTRWITASSASLPSEGLSGNDLQGATTRSGFWKKKAGIRYVSFRSPETEHKAVVTH</sequence>
<name>Q0D1L1_ASPTN</name>
<proteinExistence type="predicted"/>
<organism evidence="1 2">
    <name type="scientific">Aspergillus terreus (strain NIH 2624 / FGSC A1156)</name>
    <dbReference type="NCBI Taxonomy" id="341663"/>
    <lineage>
        <taxon>Eukaryota</taxon>
        <taxon>Fungi</taxon>
        <taxon>Dikarya</taxon>
        <taxon>Ascomycota</taxon>
        <taxon>Pezizomycotina</taxon>
        <taxon>Eurotiomycetes</taxon>
        <taxon>Eurotiomycetidae</taxon>
        <taxon>Eurotiales</taxon>
        <taxon>Aspergillaceae</taxon>
        <taxon>Aspergillus</taxon>
        <taxon>Aspergillus subgen. Circumdati</taxon>
    </lineage>
</organism>
<gene>
    <name evidence="1" type="ORF">ATEG_00173</name>
</gene>
<dbReference type="eggNOG" id="ENOG502SS9D">
    <property type="taxonomic scope" value="Eukaryota"/>
</dbReference>
<dbReference type="InterPro" id="IPR021109">
    <property type="entry name" value="Peptidase_aspartic_dom_sf"/>
</dbReference>
<dbReference type="RefSeq" id="XP_001210259.1">
    <property type="nucleotide sequence ID" value="XM_001210259.1"/>
</dbReference>
<evidence type="ECO:0000313" key="2">
    <source>
        <dbReference type="Proteomes" id="UP000007963"/>
    </source>
</evidence>
<dbReference type="OMA" id="KQRLWGY"/>
<dbReference type="Proteomes" id="UP000007963">
    <property type="component" value="Unassembled WGS sequence"/>
</dbReference>
<dbReference type="Gene3D" id="2.40.70.10">
    <property type="entry name" value="Acid Proteases"/>
    <property type="match status" value="2"/>
</dbReference>
<reference evidence="2" key="1">
    <citation type="submission" date="2005-09" db="EMBL/GenBank/DDBJ databases">
        <title>Annotation of the Aspergillus terreus NIH2624 genome.</title>
        <authorList>
            <person name="Birren B.W."/>
            <person name="Lander E.S."/>
            <person name="Galagan J.E."/>
            <person name="Nusbaum C."/>
            <person name="Devon K."/>
            <person name="Henn M."/>
            <person name="Ma L.-J."/>
            <person name="Jaffe D.B."/>
            <person name="Butler J."/>
            <person name="Alvarez P."/>
            <person name="Gnerre S."/>
            <person name="Grabherr M."/>
            <person name="Kleber M."/>
            <person name="Mauceli E.W."/>
            <person name="Brockman W."/>
            <person name="Rounsley S."/>
            <person name="Young S.K."/>
            <person name="LaButti K."/>
            <person name="Pushparaj V."/>
            <person name="DeCaprio D."/>
            <person name="Crawford M."/>
            <person name="Koehrsen M."/>
            <person name="Engels R."/>
            <person name="Montgomery P."/>
            <person name="Pearson M."/>
            <person name="Howarth C."/>
            <person name="Larson L."/>
            <person name="Luoma S."/>
            <person name="White J."/>
            <person name="Alvarado L."/>
            <person name="Kodira C.D."/>
            <person name="Zeng Q."/>
            <person name="Oleary S."/>
            <person name="Yandava C."/>
            <person name="Denning D.W."/>
            <person name="Nierman W.C."/>
            <person name="Milne T."/>
            <person name="Madden K."/>
        </authorList>
    </citation>
    <scope>NUCLEOTIDE SEQUENCE [LARGE SCALE GENOMIC DNA]</scope>
    <source>
        <strain evidence="2">NIH 2624 / FGSC A1156</strain>
    </source>
</reference>
<dbReference type="GeneID" id="4354930"/>
<dbReference type="HOGENOM" id="CLU_534159_0_0_1"/>
<dbReference type="OrthoDB" id="6079484at2759"/>
<dbReference type="EMBL" id="CH476594">
    <property type="protein sequence ID" value="EAU38819.1"/>
    <property type="molecule type" value="Genomic_DNA"/>
</dbReference>
<evidence type="ECO:0000313" key="1">
    <source>
        <dbReference type="EMBL" id="EAU38819.1"/>
    </source>
</evidence>
<protein>
    <recommendedName>
        <fullName evidence="3">Peptidase A2 domain-containing protein</fullName>
    </recommendedName>
</protein>
<dbReference type="SUPFAM" id="SSF50630">
    <property type="entry name" value="Acid proteases"/>
    <property type="match status" value="2"/>
</dbReference>
<dbReference type="AlphaFoldDB" id="Q0D1L1"/>
<dbReference type="STRING" id="341663.Q0D1L1"/>
<dbReference type="VEuPathDB" id="FungiDB:ATEG_00173"/>
<evidence type="ECO:0008006" key="3">
    <source>
        <dbReference type="Google" id="ProtNLM"/>
    </source>
</evidence>
<dbReference type="Pfam" id="PF13650">
    <property type="entry name" value="Asp_protease_2"/>
    <property type="match status" value="1"/>
</dbReference>
<accession>Q0D1L1</accession>